<reference evidence="1" key="1">
    <citation type="submission" date="2023-07" db="EMBL/GenBank/DDBJ databases">
        <title>Chromosome-level genome assembly of Artemia franciscana.</title>
        <authorList>
            <person name="Jo E."/>
        </authorList>
    </citation>
    <scope>NUCLEOTIDE SEQUENCE</scope>
    <source>
        <tissue evidence="1">Whole body</tissue>
    </source>
</reference>
<sequence>MLVLKEVRWSGSELDKPDGGYTLAFNGDPIRHLAVVGALMSPSASKAMVIRNPINESITYDVPRHDILCVTGDLNTEVGADRQYYLEAIGTNGIRVINENRVLLVDHVLSNDLIIGFGVNVIGQQLTDLDFADNVVLLDESKQCLPLLVDTIVDKAEKVGLIVNVGKLKSMVISQILSVWL</sequence>
<gene>
    <name evidence="1" type="ORF">QYM36_004177</name>
</gene>
<dbReference type="Proteomes" id="UP001187531">
    <property type="component" value="Unassembled WGS sequence"/>
</dbReference>
<dbReference type="EMBL" id="JAVRJZ010000007">
    <property type="protein sequence ID" value="KAK2720190.1"/>
    <property type="molecule type" value="Genomic_DNA"/>
</dbReference>
<keyword evidence="2" id="KW-1185">Reference proteome</keyword>
<organism evidence="1 2">
    <name type="scientific">Artemia franciscana</name>
    <name type="common">Brine shrimp</name>
    <name type="synonym">Artemia sanfranciscana</name>
    <dbReference type="NCBI Taxonomy" id="6661"/>
    <lineage>
        <taxon>Eukaryota</taxon>
        <taxon>Metazoa</taxon>
        <taxon>Ecdysozoa</taxon>
        <taxon>Arthropoda</taxon>
        <taxon>Crustacea</taxon>
        <taxon>Branchiopoda</taxon>
        <taxon>Anostraca</taxon>
        <taxon>Artemiidae</taxon>
        <taxon>Artemia</taxon>
    </lineage>
</organism>
<protein>
    <submittedName>
        <fullName evidence="1">Uncharacterized protein</fullName>
    </submittedName>
</protein>
<evidence type="ECO:0000313" key="1">
    <source>
        <dbReference type="EMBL" id="KAK2720190.1"/>
    </source>
</evidence>
<evidence type="ECO:0000313" key="2">
    <source>
        <dbReference type="Proteomes" id="UP001187531"/>
    </source>
</evidence>
<name>A0AA88HXX3_ARTSF</name>
<dbReference type="AlphaFoldDB" id="A0AA88HXX3"/>
<comment type="caution">
    <text evidence="1">The sequence shown here is derived from an EMBL/GenBank/DDBJ whole genome shotgun (WGS) entry which is preliminary data.</text>
</comment>
<proteinExistence type="predicted"/>
<accession>A0AA88HXX3</accession>